<dbReference type="EMBL" id="CP036526">
    <property type="protein sequence ID" value="QDT11763.1"/>
    <property type="molecule type" value="Genomic_DNA"/>
</dbReference>
<dbReference type="Proteomes" id="UP000319817">
    <property type="component" value="Chromosome"/>
</dbReference>
<dbReference type="SUPFAM" id="SSF52402">
    <property type="entry name" value="Adenine nucleotide alpha hydrolases-like"/>
    <property type="match status" value="2"/>
</dbReference>
<comment type="similarity">
    <text evidence="1">Belongs to the universal stress protein A family.</text>
</comment>
<dbReference type="CDD" id="cd00293">
    <property type="entry name" value="USP-like"/>
    <property type="match status" value="2"/>
</dbReference>
<dbReference type="OrthoDB" id="6368426at2"/>
<protein>
    <submittedName>
        <fullName evidence="3">Universal stress protein</fullName>
    </submittedName>
</protein>
<gene>
    <name evidence="3" type="ORF">K239x_37630</name>
</gene>
<name>A0A517NXA4_9BACT</name>
<feature type="domain" description="UspA" evidence="2">
    <location>
        <begin position="2"/>
        <end position="141"/>
    </location>
</feature>
<dbReference type="PRINTS" id="PR01438">
    <property type="entry name" value="UNVRSLSTRESS"/>
</dbReference>
<dbReference type="AlphaFoldDB" id="A0A517NXA4"/>
<accession>A0A517NXA4</accession>
<proteinExistence type="inferred from homology"/>
<dbReference type="PANTHER" id="PTHR43010">
    <property type="entry name" value="UNIVERSAL STRESS PROTEIN SLR1230"/>
    <property type="match status" value="1"/>
</dbReference>
<dbReference type="InterPro" id="IPR006015">
    <property type="entry name" value="Universal_stress_UspA"/>
</dbReference>
<keyword evidence="4" id="KW-1185">Reference proteome</keyword>
<evidence type="ECO:0000313" key="3">
    <source>
        <dbReference type="EMBL" id="QDT11763.1"/>
    </source>
</evidence>
<dbReference type="Gene3D" id="3.40.50.620">
    <property type="entry name" value="HUPs"/>
    <property type="match status" value="2"/>
</dbReference>
<dbReference type="RefSeq" id="WP_145419546.1">
    <property type="nucleotide sequence ID" value="NZ_CP036526.1"/>
</dbReference>
<dbReference type="InterPro" id="IPR006016">
    <property type="entry name" value="UspA"/>
</dbReference>
<reference evidence="3 4" key="1">
    <citation type="submission" date="2019-02" db="EMBL/GenBank/DDBJ databases">
        <title>Deep-cultivation of Planctomycetes and their phenomic and genomic characterization uncovers novel biology.</title>
        <authorList>
            <person name="Wiegand S."/>
            <person name="Jogler M."/>
            <person name="Boedeker C."/>
            <person name="Pinto D."/>
            <person name="Vollmers J."/>
            <person name="Rivas-Marin E."/>
            <person name="Kohn T."/>
            <person name="Peeters S.H."/>
            <person name="Heuer A."/>
            <person name="Rast P."/>
            <person name="Oberbeckmann S."/>
            <person name="Bunk B."/>
            <person name="Jeske O."/>
            <person name="Meyerdierks A."/>
            <person name="Storesund J.E."/>
            <person name="Kallscheuer N."/>
            <person name="Luecker S."/>
            <person name="Lage O.M."/>
            <person name="Pohl T."/>
            <person name="Merkel B.J."/>
            <person name="Hornburger P."/>
            <person name="Mueller R.-W."/>
            <person name="Bruemmer F."/>
            <person name="Labrenz M."/>
            <person name="Spormann A.M."/>
            <person name="Op den Camp H."/>
            <person name="Overmann J."/>
            <person name="Amann R."/>
            <person name="Jetten M.S.M."/>
            <person name="Mascher T."/>
            <person name="Medema M.H."/>
            <person name="Devos D.P."/>
            <person name="Kaster A.-K."/>
            <person name="Ovreas L."/>
            <person name="Rohde M."/>
            <person name="Galperin M.Y."/>
            <person name="Jogler C."/>
        </authorList>
    </citation>
    <scope>NUCLEOTIDE SEQUENCE [LARGE SCALE GENOMIC DNA]</scope>
    <source>
        <strain evidence="3 4">K23_9</strain>
    </source>
</reference>
<sequence>MKVLLATDGSAAATEAVKFVRSLADYNSVDAVVVTVSYDPEHYSKSYFGQPWLADWTEQENDRTQAILDQAKQTLDETCQSVKTIHGTGATLPFLLNQAKVDKVDLIVMGAKGHSAIGRILLGSISDSIASRAECSVVIIRPSDNGTVRPERVVLGYDRSIASREAVAELMEWNLRRDTKVDVVSVVQNPYVYAGDGYIAEPITVRPEQIAEVNESAQRMASQVAEHFPHTEAHSPTADHVGDAIVKVAEKNKADMIVVGDAGHSLLGELLLGSTSKYVLRHAPCSVWISRHHYKLDPSNKEVDDVAAAS</sequence>
<dbReference type="InterPro" id="IPR051688">
    <property type="entry name" value="USP_A"/>
</dbReference>
<evidence type="ECO:0000259" key="2">
    <source>
        <dbReference type="Pfam" id="PF00582"/>
    </source>
</evidence>
<evidence type="ECO:0000256" key="1">
    <source>
        <dbReference type="ARBA" id="ARBA00008791"/>
    </source>
</evidence>
<organism evidence="3 4">
    <name type="scientific">Stieleria marina</name>
    <dbReference type="NCBI Taxonomy" id="1930275"/>
    <lineage>
        <taxon>Bacteria</taxon>
        <taxon>Pseudomonadati</taxon>
        <taxon>Planctomycetota</taxon>
        <taxon>Planctomycetia</taxon>
        <taxon>Pirellulales</taxon>
        <taxon>Pirellulaceae</taxon>
        <taxon>Stieleria</taxon>
    </lineage>
</organism>
<dbReference type="Pfam" id="PF00582">
    <property type="entry name" value="Usp"/>
    <property type="match status" value="2"/>
</dbReference>
<dbReference type="InterPro" id="IPR014729">
    <property type="entry name" value="Rossmann-like_a/b/a_fold"/>
</dbReference>
<feature type="domain" description="UspA" evidence="2">
    <location>
        <begin position="151"/>
        <end position="291"/>
    </location>
</feature>
<dbReference type="PANTHER" id="PTHR43010:SF1">
    <property type="entry name" value="USPA DOMAIN-CONTAINING PROTEIN"/>
    <property type="match status" value="1"/>
</dbReference>
<evidence type="ECO:0000313" key="4">
    <source>
        <dbReference type="Proteomes" id="UP000319817"/>
    </source>
</evidence>